<protein>
    <submittedName>
        <fullName evidence="3">Beta-lactamase family protein</fullName>
    </submittedName>
</protein>
<dbReference type="InterPro" id="IPR001466">
    <property type="entry name" value="Beta-lactam-related"/>
</dbReference>
<evidence type="ECO:0000256" key="1">
    <source>
        <dbReference type="SAM" id="SignalP"/>
    </source>
</evidence>
<dbReference type="PANTHER" id="PTHR43283:SF3">
    <property type="entry name" value="BETA-LACTAMASE FAMILY PROTEIN (AFU_ORTHOLOGUE AFUA_5G07500)"/>
    <property type="match status" value="1"/>
</dbReference>
<dbReference type="Proteomes" id="UP000776276">
    <property type="component" value="Unassembled WGS sequence"/>
</dbReference>
<organism evidence="3 4">
    <name type="scientific">Sphingomonas quercus</name>
    <dbReference type="NCBI Taxonomy" id="2842451"/>
    <lineage>
        <taxon>Bacteria</taxon>
        <taxon>Pseudomonadati</taxon>
        <taxon>Pseudomonadota</taxon>
        <taxon>Alphaproteobacteria</taxon>
        <taxon>Sphingomonadales</taxon>
        <taxon>Sphingomonadaceae</taxon>
        <taxon>Sphingomonas</taxon>
    </lineage>
</organism>
<dbReference type="PANTHER" id="PTHR43283">
    <property type="entry name" value="BETA-LACTAMASE-RELATED"/>
    <property type="match status" value="1"/>
</dbReference>
<gene>
    <name evidence="3" type="ORF">KOF26_01085</name>
</gene>
<keyword evidence="1" id="KW-0732">Signal</keyword>
<evidence type="ECO:0000313" key="4">
    <source>
        <dbReference type="Proteomes" id="UP000776276"/>
    </source>
</evidence>
<evidence type="ECO:0000313" key="3">
    <source>
        <dbReference type="EMBL" id="MBU3076443.1"/>
    </source>
</evidence>
<name>A0ABS6BDP8_9SPHN</name>
<feature type="signal peptide" evidence="1">
    <location>
        <begin position="1"/>
        <end position="22"/>
    </location>
</feature>
<reference evidence="3 4" key="1">
    <citation type="submission" date="2021-06" db="EMBL/GenBank/DDBJ databases">
        <title>Sphingomonas sp. XMGL2, whole genome shotgun sequencing project.</title>
        <authorList>
            <person name="Zhao G."/>
            <person name="Shen L."/>
        </authorList>
    </citation>
    <scope>NUCLEOTIDE SEQUENCE [LARGE SCALE GENOMIC DNA]</scope>
    <source>
        <strain evidence="3 4">XMGL2</strain>
    </source>
</reference>
<dbReference type="RefSeq" id="WP_216318653.1">
    <property type="nucleotide sequence ID" value="NZ_JAHKRT010000001.1"/>
</dbReference>
<dbReference type="Pfam" id="PF00144">
    <property type="entry name" value="Beta-lactamase"/>
    <property type="match status" value="1"/>
</dbReference>
<keyword evidence="4" id="KW-1185">Reference proteome</keyword>
<evidence type="ECO:0000259" key="2">
    <source>
        <dbReference type="Pfam" id="PF00144"/>
    </source>
</evidence>
<dbReference type="InterPro" id="IPR050789">
    <property type="entry name" value="Diverse_Enzym_Activities"/>
</dbReference>
<proteinExistence type="predicted"/>
<feature type="chain" id="PRO_5045639975" evidence="1">
    <location>
        <begin position="23"/>
        <end position="654"/>
    </location>
</feature>
<feature type="domain" description="Beta-lactamase-related" evidence="2">
    <location>
        <begin position="189"/>
        <end position="527"/>
    </location>
</feature>
<accession>A0ABS6BDP8</accession>
<dbReference type="EMBL" id="JAHKRT010000001">
    <property type="protein sequence ID" value="MBU3076443.1"/>
    <property type="molecule type" value="Genomic_DNA"/>
</dbReference>
<comment type="caution">
    <text evidence="3">The sequence shown here is derived from an EMBL/GenBank/DDBJ whole genome shotgun (WGS) entry which is preliminary data.</text>
</comment>
<sequence length="654" mass="69804">MKLTSALPLSLALLAVPAISFAQGAAADTPGKTATGLSFTQPRDWTVAVRGPLTVFTVPEGDLSVAVAEVGAAANAQDALAKAWSLYRPDAGRVSRTSNPGLPGDGWDERTSFSYETSPSERVNVSATAMRVGAAWTVVITEGSAATANKRAAAMSLVQRSLRPAGYKPENFAGVTAKRLTPDKVQVLRDFVAKAAQELQVPGVGLAFIDQGKVVWQGGVGTREIGKNEPVDAHTKFMIASNTKGMATLLLSFLADEGKLSWDEKVVDVYPSFRLGDDAVTQSVLIRHLVCACTGLPRKDLSFILADDGAPASDTFVRLAQTTPTSKFGELYQYSNLMAAAAGYIGGALAYPKMELGAAFDKAMQTRIFDPLGMKDTTFDFAKGESGDWAHPHGFDVDGRMVEMSNAFNHLIPPYRPAGGAWSSAADMARYVLLELGKGTIDGKRYVSEANILERRRRGVPTGENNWYGMGLMEHVVSGVSVITHGGTLQGFHSTWFALPDSGIGLVILTNADTGPTMFDPLLRRVFELVYDAKPQAEQQLAVAAARTKRQAGMRRARLTLPPDPAVMASLGKLYRNPADNGTIRISERNGAPWITAGFVEGPIATRKSADGTVSIVSAAPGNIGVEAVVGEKNGTRTLTVRDSQTDYVYTEVR</sequence>